<dbReference type="GO" id="GO:0004553">
    <property type="term" value="F:hydrolase activity, hydrolyzing O-glycosyl compounds"/>
    <property type="evidence" value="ECO:0007669"/>
    <property type="project" value="InterPro"/>
</dbReference>
<keyword evidence="4" id="KW-0812">Transmembrane</keyword>
<dbReference type="InterPro" id="IPR001764">
    <property type="entry name" value="Glyco_hydro_3_N"/>
</dbReference>
<comment type="caution">
    <text evidence="6">The sequence shown here is derived from an EMBL/GenBank/DDBJ whole genome shotgun (WGS) entry which is preliminary data.</text>
</comment>
<protein>
    <submittedName>
        <fullName evidence="6">Beta-N-acetylhexosaminidase</fullName>
    </submittedName>
</protein>
<dbReference type="GO" id="GO:0005975">
    <property type="term" value="P:carbohydrate metabolic process"/>
    <property type="evidence" value="ECO:0007669"/>
    <property type="project" value="InterPro"/>
</dbReference>
<evidence type="ECO:0000313" key="6">
    <source>
        <dbReference type="EMBL" id="RDW21215.1"/>
    </source>
</evidence>
<dbReference type="AlphaFoldDB" id="A0A3D8Q2F6"/>
<dbReference type="InterPro" id="IPR019800">
    <property type="entry name" value="Glyco_hydro_3_AS"/>
</dbReference>
<dbReference type="Proteomes" id="UP000256520">
    <property type="component" value="Unassembled WGS sequence"/>
</dbReference>
<evidence type="ECO:0000256" key="1">
    <source>
        <dbReference type="ARBA" id="ARBA00005336"/>
    </source>
</evidence>
<proteinExistence type="inferred from homology"/>
<dbReference type="Gene3D" id="3.20.20.300">
    <property type="entry name" value="Glycoside hydrolase, family 3, N-terminal domain"/>
    <property type="match status" value="1"/>
</dbReference>
<keyword evidence="4" id="KW-1133">Transmembrane helix</keyword>
<dbReference type="InterPro" id="IPR036962">
    <property type="entry name" value="Glyco_hydro_3_N_sf"/>
</dbReference>
<organism evidence="6 7">
    <name type="scientific">Oceanobacillus chungangensis</name>
    <dbReference type="NCBI Taxonomy" id="1229152"/>
    <lineage>
        <taxon>Bacteria</taxon>
        <taxon>Bacillati</taxon>
        <taxon>Bacillota</taxon>
        <taxon>Bacilli</taxon>
        <taxon>Bacillales</taxon>
        <taxon>Bacillaceae</taxon>
        <taxon>Oceanobacillus</taxon>
    </lineage>
</organism>
<feature type="transmembrane region" description="Helical" evidence="4">
    <location>
        <begin position="20"/>
        <end position="38"/>
    </location>
</feature>
<evidence type="ECO:0000256" key="4">
    <source>
        <dbReference type="SAM" id="Phobius"/>
    </source>
</evidence>
<reference evidence="7" key="1">
    <citation type="submission" date="2017-11" db="EMBL/GenBank/DDBJ databases">
        <authorList>
            <person name="Zhu W."/>
        </authorList>
    </citation>
    <scope>NUCLEOTIDE SEQUENCE [LARGE SCALE GENOMIC DNA]</scope>
    <source>
        <strain evidence="7">CAU 1051</strain>
    </source>
</reference>
<keyword evidence="3" id="KW-0326">Glycosidase</keyword>
<dbReference type="PROSITE" id="PS00775">
    <property type="entry name" value="GLYCOSYL_HYDROL_F3"/>
    <property type="match status" value="1"/>
</dbReference>
<comment type="similarity">
    <text evidence="1">Belongs to the glycosyl hydrolase 3 family.</text>
</comment>
<dbReference type="InterPro" id="IPR025453">
    <property type="entry name" value="DUF4309"/>
</dbReference>
<name>A0A3D8Q2F6_9BACI</name>
<evidence type="ECO:0000256" key="3">
    <source>
        <dbReference type="ARBA" id="ARBA00023295"/>
    </source>
</evidence>
<dbReference type="InterPro" id="IPR017853">
    <property type="entry name" value="GH"/>
</dbReference>
<feature type="domain" description="Glycoside hydrolase family 3 N-terminal" evidence="5">
    <location>
        <begin position="233"/>
        <end position="552"/>
    </location>
</feature>
<accession>A0A3D8Q2F6</accession>
<dbReference type="GO" id="GO:0009254">
    <property type="term" value="P:peptidoglycan turnover"/>
    <property type="evidence" value="ECO:0007669"/>
    <property type="project" value="TreeGrafter"/>
</dbReference>
<evidence type="ECO:0000313" key="7">
    <source>
        <dbReference type="Proteomes" id="UP000256520"/>
    </source>
</evidence>
<dbReference type="Pfam" id="PF14172">
    <property type="entry name" value="DUF4309"/>
    <property type="match status" value="1"/>
</dbReference>
<dbReference type="SUPFAM" id="SSF51445">
    <property type="entry name" value="(Trans)glycosidases"/>
    <property type="match status" value="1"/>
</dbReference>
<keyword evidence="7" id="KW-1185">Reference proteome</keyword>
<dbReference type="Pfam" id="PF00933">
    <property type="entry name" value="Glyco_hydro_3"/>
    <property type="match status" value="1"/>
</dbReference>
<keyword evidence="4" id="KW-0472">Membrane</keyword>
<gene>
    <name evidence="6" type="ORF">CWR45_02925</name>
</gene>
<evidence type="ECO:0000256" key="2">
    <source>
        <dbReference type="ARBA" id="ARBA00022801"/>
    </source>
</evidence>
<dbReference type="EMBL" id="PIOD01000003">
    <property type="protein sequence ID" value="RDW21215.1"/>
    <property type="molecule type" value="Genomic_DNA"/>
</dbReference>
<dbReference type="InterPro" id="IPR050226">
    <property type="entry name" value="NagZ_Beta-hexosaminidase"/>
</dbReference>
<dbReference type="NCBIfam" id="NF003740">
    <property type="entry name" value="PRK05337.1"/>
    <property type="match status" value="1"/>
</dbReference>
<keyword evidence="2" id="KW-0378">Hydrolase</keyword>
<sequence length="582" mass="65109">MLSYFLDSSGLRRIMEECNMIKKILYVIIPIVIIIIIGDQFITNDDEGDIGEEEQGEMTYDYVPPEPGHTKKAVKNKINEIYAQAEEGKIPGVPFVLGETTEQEVTTQWGDPETVIEAESKNYSEYPSKHVHIGYQQDWIIDLRLYDEEELSDISLNDIEQMKGEADDIRYYQDDDFDQIILIYDVNKDYQLKLVFPNPTDENPNPVIHHTSLVTLVDINQLVLDEKIKNMSLDEKIGQMLFGGISGTSISAETRSLITDYKIGGIILYADNMGNPEQTVNLVNHLKTENSGNAFPMFIGVDQEGGDVSRLPGDLVSIPNANEIGIQNDPQFAFEIGELLAWQLRAYGFNLDFAPVFDVNSNPDNPIIGDRSFSDDANIVSELGMLTMKGLQSQNIIPVIKHFPGHGDTSADSHLELPIVNKGLDELKELELVPFEYAIKNGTDVIMIAHILLPELDPNLPSSMSKEVVTGVLREQLHYNGVIITDDMTMDGITDHYQIGPATVEAVKAGNDIILVAHEYQNIVAAFDAIKEAIKKGEISEERIDDSVRRIIGLKQEYELNDEQVPPVDIEKLNESAEAILE</sequence>
<evidence type="ECO:0000259" key="5">
    <source>
        <dbReference type="Pfam" id="PF00933"/>
    </source>
</evidence>
<dbReference type="PANTHER" id="PTHR30480">
    <property type="entry name" value="BETA-HEXOSAMINIDASE-RELATED"/>
    <property type="match status" value="1"/>
</dbReference>
<dbReference type="PANTHER" id="PTHR30480:SF16">
    <property type="entry name" value="GLYCOSIDE HYDROLASE FAMILY 3 DOMAIN PROTEIN"/>
    <property type="match status" value="1"/>
</dbReference>
<dbReference type="OrthoDB" id="9805821at2"/>